<accession>A0A4Y6PW07</accession>
<protein>
    <submittedName>
        <fullName evidence="1">Uncharacterized protein</fullName>
    </submittedName>
</protein>
<dbReference type="Proteomes" id="UP000315995">
    <property type="component" value="Chromosome"/>
</dbReference>
<reference evidence="1 2" key="1">
    <citation type="submission" date="2019-06" db="EMBL/GenBank/DDBJ databases">
        <title>Persicimonas caeni gen. nov., sp. nov., a predatory bacterium isolated from solar saltern.</title>
        <authorList>
            <person name="Wang S."/>
        </authorList>
    </citation>
    <scope>NUCLEOTIDE SEQUENCE [LARGE SCALE GENOMIC DNA]</scope>
    <source>
        <strain evidence="1 2">YN101</strain>
    </source>
</reference>
<accession>A0A5B8YCE3</accession>
<organism evidence="1 2">
    <name type="scientific">Persicimonas caeni</name>
    <dbReference type="NCBI Taxonomy" id="2292766"/>
    <lineage>
        <taxon>Bacteria</taxon>
        <taxon>Deltaproteobacteria</taxon>
        <taxon>Bradymonadales</taxon>
        <taxon>Bradymonadaceae</taxon>
        <taxon>Persicimonas</taxon>
    </lineage>
</organism>
<dbReference type="EMBL" id="CP041186">
    <property type="protein sequence ID" value="QDG52187.1"/>
    <property type="molecule type" value="Genomic_DNA"/>
</dbReference>
<gene>
    <name evidence="1" type="ORF">FIV42_15995</name>
</gene>
<dbReference type="AlphaFoldDB" id="A0A4Y6PW07"/>
<keyword evidence="2" id="KW-1185">Reference proteome</keyword>
<evidence type="ECO:0000313" key="2">
    <source>
        <dbReference type="Proteomes" id="UP000315995"/>
    </source>
</evidence>
<name>A0A4Y6PW07_PERCE</name>
<evidence type="ECO:0000313" key="1">
    <source>
        <dbReference type="EMBL" id="QDG52187.1"/>
    </source>
</evidence>
<dbReference type="RefSeq" id="WP_141198659.1">
    <property type="nucleotide sequence ID" value="NZ_CP041186.1"/>
</dbReference>
<sequence>MSTQYEVIEEDTLTGQTEQVTVRPTWEKACEVVDAIRADRPLRQNLRYGFTIKPAEEEES</sequence>
<proteinExistence type="predicted"/>